<dbReference type="EMBL" id="BMKB01000010">
    <property type="protein sequence ID" value="GGA63728.1"/>
    <property type="molecule type" value="Genomic_DNA"/>
</dbReference>
<organism evidence="2 3">
    <name type="scientific">Pelagibacterium lentulum</name>
    <dbReference type="NCBI Taxonomy" id="2029865"/>
    <lineage>
        <taxon>Bacteria</taxon>
        <taxon>Pseudomonadati</taxon>
        <taxon>Pseudomonadota</taxon>
        <taxon>Alphaproteobacteria</taxon>
        <taxon>Hyphomicrobiales</taxon>
        <taxon>Devosiaceae</taxon>
        <taxon>Pelagibacterium</taxon>
    </lineage>
</organism>
<sequence length="187" mass="19973">MSPARFLPQRDYLSLKATFRRLVILVGGGNEAAAQTRVGQQVLDRYGSVSPEHEDRFAPIDVIADLEAACGEPIVTRKLAELSGHVLSPLPSHAGGSAPLTRVTAEAMHKVSKVFADLGAALENDGYINLEEDQQLHDDIVNAHEVLQALDDQITFERIKAERERGIGGGGAGEASSGRDGGGRKHS</sequence>
<dbReference type="AlphaFoldDB" id="A0A916RP06"/>
<evidence type="ECO:0000256" key="1">
    <source>
        <dbReference type="SAM" id="MobiDB-lite"/>
    </source>
</evidence>
<name>A0A916RP06_9HYPH</name>
<accession>A0A916RP06</accession>
<dbReference type="OrthoDB" id="8452369at2"/>
<gene>
    <name evidence="2" type="ORF">GCM10011499_37620</name>
</gene>
<feature type="region of interest" description="Disordered" evidence="1">
    <location>
        <begin position="165"/>
        <end position="187"/>
    </location>
</feature>
<evidence type="ECO:0000313" key="2">
    <source>
        <dbReference type="EMBL" id="GGA63728.1"/>
    </source>
</evidence>
<proteinExistence type="predicted"/>
<dbReference type="Proteomes" id="UP000596977">
    <property type="component" value="Unassembled WGS sequence"/>
</dbReference>
<comment type="caution">
    <text evidence="2">The sequence shown here is derived from an EMBL/GenBank/DDBJ whole genome shotgun (WGS) entry which is preliminary data.</text>
</comment>
<reference evidence="2 3" key="1">
    <citation type="journal article" date="2014" name="Int. J. Syst. Evol. Microbiol.">
        <title>Complete genome sequence of Corynebacterium casei LMG S-19264T (=DSM 44701T), isolated from a smear-ripened cheese.</title>
        <authorList>
            <consortium name="US DOE Joint Genome Institute (JGI-PGF)"/>
            <person name="Walter F."/>
            <person name="Albersmeier A."/>
            <person name="Kalinowski J."/>
            <person name="Ruckert C."/>
        </authorList>
    </citation>
    <scope>NUCLEOTIDE SEQUENCE [LARGE SCALE GENOMIC DNA]</scope>
    <source>
        <strain evidence="2 3">CGMCC 1.15896</strain>
    </source>
</reference>
<evidence type="ECO:0000313" key="3">
    <source>
        <dbReference type="Proteomes" id="UP000596977"/>
    </source>
</evidence>
<dbReference type="RefSeq" id="WP_127071823.1">
    <property type="nucleotide sequence ID" value="NZ_BMKB01000010.1"/>
</dbReference>
<protein>
    <submittedName>
        <fullName evidence="2">Uncharacterized protein</fullName>
    </submittedName>
</protein>
<keyword evidence="3" id="KW-1185">Reference proteome</keyword>